<organism evidence="3 4">
    <name type="scientific">Botrimarina hoheduenensis</name>
    <dbReference type="NCBI Taxonomy" id="2528000"/>
    <lineage>
        <taxon>Bacteria</taxon>
        <taxon>Pseudomonadati</taxon>
        <taxon>Planctomycetota</taxon>
        <taxon>Planctomycetia</taxon>
        <taxon>Pirellulales</taxon>
        <taxon>Lacipirellulaceae</taxon>
        <taxon>Botrimarina</taxon>
    </lineage>
</organism>
<reference evidence="3 4" key="1">
    <citation type="submission" date="2019-02" db="EMBL/GenBank/DDBJ databases">
        <title>Deep-cultivation of Planctomycetes and their phenomic and genomic characterization uncovers novel biology.</title>
        <authorList>
            <person name="Wiegand S."/>
            <person name="Jogler M."/>
            <person name="Boedeker C."/>
            <person name="Pinto D."/>
            <person name="Vollmers J."/>
            <person name="Rivas-Marin E."/>
            <person name="Kohn T."/>
            <person name="Peeters S.H."/>
            <person name="Heuer A."/>
            <person name="Rast P."/>
            <person name="Oberbeckmann S."/>
            <person name="Bunk B."/>
            <person name="Jeske O."/>
            <person name="Meyerdierks A."/>
            <person name="Storesund J.E."/>
            <person name="Kallscheuer N."/>
            <person name="Luecker S."/>
            <person name="Lage O.M."/>
            <person name="Pohl T."/>
            <person name="Merkel B.J."/>
            <person name="Hornburger P."/>
            <person name="Mueller R.-W."/>
            <person name="Bruemmer F."/>
            <person name="Labrenz M."/>
            <person name="Spormann A.M."/>
            <person name="Op Den Camp H."/>
            <person name="Overmann J."/>
            <person name="Amann R."/>
            <person name="Jetten M.S.M."/>
            <person name="Mascher T."/>
            <person name="Medema M.H."/>
            <person name="Devos D.P."/>
            <person name="Kaster A.-K."/>
            <person name="Ovreas L."/>
            <person name="Rohde M."/>
            <person name="Galperin M.Y."/>
            <person name="Jogler C."/>
        </authorList>
    </citation>
    <scope>NUCLEOTIDE SEQUENCE [LARGE SCALE GENOMIC DNA]</scope>
    <source>
        <strain evidence="3 4">Pla111</strain>
    </source>
</reference>
<dbReference type="PANTHER" id="PTHR30093:SF2">
    <property type="entry name" value="TYPE II SECRETION SYSTEM PROTEIN H"/>
    <property type="match status" value="1"/>
</dbReference>
<dbReference type="InterPro" id="IPR011453">
    <property type="entry name" value="DUF1559"/>
</dbReference>
<dbReference type="RefSeq" id="WP_146574346.1">
    <property type="nucleotide sequence ID" value="NZ_SJPH01000004.1"/>
</dbReference>
<dbReference type="NCBIfam" id="TIGR02532">
    <property type="entry name" value="IV_pilin_GFxxxE"/>
    <property type="match status" value="1"/>
</dbReference>
<dbReference type="OrthoDB" id="255848at2"/>
<evidence type="ECO:0000259" key="2">
    <source>
        <dbReference type="Pfam" id="PF07596"/>
    </source>
</evidence>
<dbReference type="PROSITE" id="PS00409">
    <property type="entry name" value="PROKAR_NTER_METHYL"/>
    <property type="match status" value="1"/>
</dbReference>
<feature type="region of interest" description="Disordered" evidence="1">
    <location>
        <begin position="138"/>
        <end position="158"/>
    </location>
</feature>
<accession>A0A5C5W0M3</accession>
<dbReference type="PANTHER" id="PTHR30093">
    <property type="entry name" value="GENERAL SECRETION PATHWAY PROTEIN G"/>
    <property type="match status" value="1"/>
</dbReference>
<dbReference type="Gene3D" id="3.30.700.10">
    <property type="entry name" value="Glycoprotein, Type 4 Pilin"/>
    <property type="match status" value="1"/>
</dbReference>
<dbReference type="Pfam" id="PF07963">
    <property type="entry name" value="N_methyl"/>
    <property type="match status" value="1"/>
</dbReference>
<dbReference type="SUPFAM" id="SSF54523">
    <property type="entry name" value="Pili subunits"/>
    <property type="match status" value="1"/>
</dbReference>
<evidence type="ECO:0000313" key="4">
    <source>
        <dbReference type="Proteomes" id="UP000318995"/>
    </source>
</evidence>
<dbReference type="InterPro" id="IPR045584">
    <property type="entry name" value="Pilin-like"/>
</dbReference>
<keyword evidence="4" id="KW-1185">Reference proteome</keyword>
<gene>
    <name evidence="3" type="primary">xcpT_10</name>
    <name evidence="3" type="ORF">Pla111_22730</name>
</gene>
<dbReference type="EMBL" id="SJPH01000004">
    <property type="protein sequence ID" value="TWT43322.1"/>
    <property type="molecule type" value="Genomic_DNA"/>
</dbReference>
<name>A0A5C5W0M3_9BACT</name>
<proteinExistence type="predicted"/>
<dbReference type="Proteomes" id="UP000318995">
    <property type="component" value="Unassembled WGS sequence"/>
</dbReference>
<feature type="domain" description="DUF1559" evidence="2">
    <location>
        <begin position="34"/>
        <end position="292"/>
    </location>
</feature>
<sequence length="315" mass="34273">MSVRCVRRGFTLVELLVVIAIIGILVALLLPAVQAAREAARRTECKNHLRQLGLATQMYHDTSGYFPPARYGSRQHPDGTDEYAVSWAFALLPYLEAQPQYDAWRSDEPAWSDLNATAMRTPLDAFYCPSRRSPAADRDFDSSDFGDDEAPSVAPGVAAGGDYAANAGTSTRHGMASFGSEEFDGSEFGPIFTRSRVPAQWVTDGLSKTLAMGEKYLPPEIPDADDGTEDYLRGDTALFAGNSRHTVIRRSSAGFPEGPQDTYRGKFGSEHSQLSHFAFLDGSVHTLPYDLEVEVFKSLSAVADGGDIPDGVFDD</sequence>
<evidence type="ECO:0000313" key="3">
    <source>
        <dbReference type="EMBL" id="TWT43322.1"/>
    </source>
</evidence>
<evidence type="ECO:0000256" key="1">
    <source>
        <dbReference type="SAM" id="MobiDB-lite"/>
    </source>
</evidence>
<dbReference type="InterPro" id="IPR012902">
    <property type="entry name" value="N_methyl_site"/>
</dbReference>
<dbReference type="AlphaFoldDB" id="A0A5C5W0M3"/>
<protein>
    <submittedName>
        <fullName evidence="3">Type II secretion system protein G</fullName>
    </submittedName>
</protein>
<dbReference type="Pfam" id="PF07596">
    <property type="entry name" value="SBP_bac_10"/>
    <property type="match status" value="1"/>
</dbReference>
<comment type="caution">
    <text evidence="3">The sequence shown here is derived from an EMBL/GenBank/DDBJ whole genome shotgun (WGS) entry which is preliminary data.</text>
</comment>